<evidence type="ECO:0000313" key="2">
    <source>
        <dbReference type="Proteomes" id="UP000327493"/>
    </source>
</evidence>
<comment type="caution">
    <text evidence="1">The sequence shown here is derived from an EMBL/GenBank/DDBJ whole genome shotgun (WGS) entry which is preliminary data.</text>
</comment>
<sequence>MAIYGKAQFTFVSREKGDKLRSKFTILMPECLLVAMSRRLYLKAKSSRTMVTKSPSKSWNTKEVSIMSHCQRGHS</sequence>
<reference evidence="1 2" key="1">
    <citation type="submission" date="2019-08" db="EMBL/GenBank/DDBJ databases">
        <title>A chromosome-level genome assembly, high-density linkage maps, and genome scans reveal the genomic architecture of hybrid incompatibilities underlying speciation via character displacement in darters (Percidae: Etheostominae).</title>
        <authorList>
            <person name="Moran R.L."/>
            <person name="Catchen J.M."/>
            <person name="Fuller R.C."/>
        </authorList>
    </citation>
    <scope>NUCLEOTIDE SEQUENCE [LARGE SCALE GENOMIC DNA]</scope>
    <source>
        <strain evidence="1">EspeVRDwgs_2016</strain>
        <tissue evidence="1">Muscle</tissue>
    </source>
</reference>
<evidence type="ECO:0000313" key="1">
    <source>
        <dbReference type="EMBL" id="KAA8582761.1"/>
    </source>
</evidence>
<dbReference type="Proteomes" id="UP000327493">
    <property type="component" value="Chromosome 19"/>
</dbReference>
<dbReference type="AlphaFoldDB" id="A0A5J5CTI8"/>
<proteinExistence type="predicted"/>
<organism evidence="1 2">
    <name type="scientific">Etheostoma spectabile</name>
    <name type="common">orangethroat darter</name>
    <dbReference type="NCBI Taxonomy" id="54343"/>
    <lineage>
        <taxon>Eukaryota</taxon>
        <taxon>Metazoa</taxon>
        <taxon>Chordata</taxon>
        <taxon>Craniata</taxon>
        <taxon>Vertebrata</taxon>
        <taxon>Euteleostomi</taxon>
        <taxon>Actinopterygii</taxon>
        <taxon>Neopterygii</taxon>
        <taxon>Teleostei</taxon>
        <taxon>Neoteleostei</taxon>
        <taxon>Acanthomorphata</taxon>
        <taxon>Eupercaria</taxon>
        <taxon>Perciformes</taxon>
        <taxon>Percoidei</taxon>
        <taxon>Percidae</taxon>
        <taxon>Etheostomatinae</taxon>
        <taxon>Etheostoma</taxon>
    </lineage>
</organism>
<dbReference type="EMBL" id="VOFY01000019">
    <property type="protein sequence ID" value="KAA8582761.1"/>
    <property type="molecule type" value="Genomic_DNA"/>
</dbReference>
<accession>A0A5J5CTI8</accession>
<name>A0A5J5CTI8_9PERO</name>
<keyword evidence="2" id="KW-1185">Reference proteome</keyword>
<protein>
    <submittedName>
        <fullName evidence="1">Uncharacterized protein</fullName>
    </submittedName>
</protein>
<gene>
    <name evidence="1" type="ORF">FQN60_006432</name>
</gene>